<sequence>MQLNTHFFFQPMRPWCFSLSLFFFFVARWMERSRPLTMGHAKWFNTNSTVRLANVKKVSPEPRKPQLLSLFLSSVQSLFLLFLPFAIK</sequence>
<feature type="transmembrane region" description="Helical" evidence="1">
    <location>
        <begin position="12"/>
        <end position="30"/>
    </location>
</feature>
<accession>A0A1X2G5W9</accession>
<keyword evidence="1" id="KW-1133">Transmembrane helix</keyword>
<organism evidence="2 3">
    <name type="scientific">Hesseltinella vesiculosa</name>
    <dbReference type="NCBI Taxonomy" id="101127"/>
    <lineage>
        <taxon>Eukaryota</taxon>
        <taxon>Fungi</taxon>
        <taxon>Fungi incertae sedis</taxon>
        <taxon>Mucoromycota</taxon>
        <taxon>Mucoromycotina</taxon>
        <taxon>Mucoromycetes</taxon>
        <taxon>Mucorales</taxon>
        <taxon>Cunninghamellaceae</taxon>
        <taxon>Hesseltinella</taxon>
    </lineage>
</organism>
<evidence type="ECO:0000256" key="1">
    <source>
        <dbReference type="SAM" id="Phobius"/>
    </source>
</evidence>
<feature type="transmembrane region" description="Helical" evidence="1">
    <location>
        <begin position="67"/>
        <end position="87"/>
    </location>
</feature>
<reference evidence="2 3" key="1">
    <citation type="submission" date="2016-07" db="EMBL/GenBank/DDBJ databases">
        <title>Pervasive Adenine N6-methylation of Active Genes in Fungi.</title>
        <authorList>
            <consortium name="DOE Joint Genome Institute"/>
            <person name="Mondo S.J."/>
            <person name="Dannebaum R.O."/>
            <person name="Kuo R.C."/>
            <person name="Labutti K."/>
            <person name="Haridas S."/>
            <person name="Kuo A."/>
            <person name="Salamov A."/>
            <person name="Ahrendt S.R."/>
            <person name="Lipzen A."/>
            <person name="Sullivan W."/>
            <person name="Andreopoulos W.B."/>
            <person name="Clum A."/>
            <person name="Lindquist E."/>
            <person name="Daum C."/>
            <person name="Ramamoorthy G.K."/>
            <person name="Gryganskyi A."/>
            <person name="Culley D."/>
            <person name="Magnuson J.K."/>
            <person name="James T.Y."/>
            <person name="O'Malley M.A."/>
            <person name="Stajich J.E."/>
            <person name="Spatafora J.W."/>
            <person name="Visel A."/>
            <person name="Grigoriev I.V."/>
        </authorList>
    </citation>
    <scope>NUCLEOTIDE SEQUENCE [LARGE SCALE GENOMIC DNA]</scope>
    <source>
        <strain evidence="2 3">NRRL 3301</strain>
    </source>
</reference>
<keyword evidence="1" id="KW-0812">Transmembrane</keyword>
<keyword evidence="1" id="KW-0472">Membrane</keyword>
<evidence type="ECO:0000313" key="3">
    <source>
        <dbReference type="Proteomes" id="UP000242146"/>
    </source>
</evidence>
<proteinExistence type="predicted"/>
<comment type="caution">
    <text evidence="2">The sequence shown here is derived from an EMBL/GenBank/DDBJ whole genome shotgun (WGS) entry which is preliminary data.</text>
</comment>
<protein>
    <submittedName>
        <fullName evidence="2">Uncharacterized protein</fullName>
    </submittedName>
</protein>
<dbReference type="EMBL" id="MCGT01000040">
    <property type="protein sequence ID" value="ORX45878.1"/>
    <property type="molecule type" value="Genomic_DNA"/>
</dbReference>
<evidence type="ECO:0000313" key="2">
    <source>
        <dbReference type="EMBL" id="ORX45878.1"/>
    </source>
</evidence>
<name>A0A1X2G5W9_9FUNG</name>
<keyword evidence="3" id="KW-1185">Reference proteome</keyword>
<gene>
    <name evidence="2" type="ORF">DM01DRAFT_1167122</name>
</gene>
<dbReference type="Proteomes" id="UP000242146">
    <property type="component" value="Unassembled WGS sequence"/>
</dbReference>
<dbReference type="AlphaFoldDB" id="A0A1X2G5W9"/>